<comment type="caution">
    <text evidence="2">The sequence shown here is derived from an EMBL/GenBank/DDBJ whole genome shotgun (WGS) entry which is preliminary data.</text>
</comment>
<organism evidence="2">
    <name type="scientific">candidate division WOR-3 bacterium</name>
    <dbReference type="NCBI Taxonomy" id="2052148"/>
    <lineage>
        <taxon>Bacteria</taxon>
        <taxon>Bacteria division WOR-3</taxon>
    </lineage>
</organism>
<feature type="domain" description="FlgD/Vpr Ig-like" evidence="1">
    <location>
        <begin position="37"/>
        <end position="95"/>
    </location>
</feature>
<evidence type="ECO:0000313" key="2">
    <source>
        <dbReference type="EMBL" id="HDY58686.1"/>
    </source>
</evidence>
<gene>
    <name evidence="2" type="ORF">ENP86_03940</name>
</gene>
<dbReference type="NCBIfam" id="TIGR04183">
    <property type="entry name" value="Por_Secre_tail"/>
    <property type="match status" value="1"/>
</dbReference>
<reference evidence="2" key="1">
    <citation type="journal article" date="2020" name="mSystems">
        <title>Genome- and Community-Level Interaction Insights into Carbon Utilization and Element Cycling Functions of Hydrothermarchaeota in Hydrothermal Sediment.</title>
        <authorList>
            <person name="Zhou Z."/>
            <person name="Liu Y."/>
            <person name="Xu W."/>
            <person name="Pan J."/>
            <person name="Luo Z.H."/>
            <person name="Li M."/>
        </authorList>
    </citation>
    <scope>NUCLEOTIDE SEQUENCE [LARGE SCALE GENOMIC DNA]</scope>
    <source>
        <strain evidence="2">SpSt-258</strain>
    </source>
</reference>
<evidence type="ECO:0000259" key="1">
    <source>
        <dbReference type="Pfam" id="PF13860"/>
    </source>
</evidence>
<dbReference type="AlphaFoldDB" id="A0A7V0Z4U9"/>
<dbReference type="EMBL" id="DSKY01000012">
    <property type="protein sequence ID" value="HDY58686.1"/>
    <property type="molecule type" value="Genomic_DNA"/>
</dbReference>
<sequence>MTFLCSYSRQEYVGIKEHKEIESKIVSITPNPFYNRVNIGYNLENGSNATLSIYDTSGNLIKVLVDKRQSAGHYTLSWNGRDRNGKAISRGTYLLILKTGRKIYKEKLIRM</sequence>
<dbReference type="InterPro" id="IPR026444">
    <property type="entry name" value="Secre_tail"/>
</dbReference>
<dbReference type="Gene3D" id="2.60.40.4070">
    <property type="match status" value="1"/>
</dbReference>
<name>A0A7V0Z4U9_UNCW3</name>
<protein>
    <submittedName>
        <fullName evidence="2">T9SS type A sorting domain-containing protein</fullName>
    </submittedName>
</protein>
<accession>A0A7V0Z4U9</accession>
<dbReference type="Pfam" id="PF13860">
    <property type="entry name" value="FlgD_ig"/>
    <property type="match status" value="1"/>
</dbReference>
<proteinExistence type="predicted"/>
<dbReference type="InterPro" id="IPR025965">
    <property type="entry name" value="FlgD/Vpr_Ig-like"/>
</dbReference>